<dbReference type="Pfam" id="PF03358">
    <property type="entry name" value="FMN_red"/>
    <property type="match status" value="1"/>
</dbReference>
<dbReference type="PANTHER" id="PTHR30543:SF21">
    <property type="entry name" value="NAD(P)H-DEPENDENT FMN REDUCTASE LOT6"/>
    <property type="match status" value="1"/>
</dbReference>
<sequence length="187" mass="20212">MTRIMVIIGSVRPGRVGLPIGAWVVSELEATAGVEVDLADLAEVALPFMDEPNHPILRSYTKPHTIAWSERVAAADAFVIVVPEYNHSFSPVIKNALDFLHHEWKRKAVVTVSYGGVSAGTRGVVLLQPALVGVGLVPTVTNPEINFPTNHINDEGVFEPTETHRTRLEVAVAEAIALSEALKPLRG</sequence>
<accession>A0A4S4FII0</accession>
<dbReference type="Gene3D" id="3.40.50.360">
    <property type="match status" value="1"/>
</dbReference>
<evidence type="ECO:0000313" key="2">
    <source>
        <dbReference type="EMBL" id="THG30153.1"/>
    </source>
</evidence>
<dbReference type="InterPro" id="IPR029039">
    <property type="entry name" value="Flavoprotein-like_sf"/>
</dbReference>
<dbReference type="GO" id="GO:0010181">
    <property type="term" value="F:FMN binding"/>
    <property type="evidence" value="ECO:0007669"/>
    <property type="project" value="TreeGrafter"/>
</dbReference>
<dbReference type="OrthoDB" id="9812295at2"/>
<organism evidence="2 3">
    <name type="scientific">Naasia lichenicola</name>
    <dbReference type="NCBI Taxonomy" id="2565933"/>
    <lineage>
        <taxon>Bacteria</taxon>
        <taxon>Bacillati</taxon>
        <taxon>Actinomycetota</taxon>
        <taxon>Actinomycetes</taxon>
        <taxon>Micrococcales</taxon>
        <taxon>Microbacteriaceae</taxon>
        <taxon>Naasia</taxon>
    </lineage>
</organism>
<dbReference type="SUPFAM" id="SSF52218">
    <property type="entry name" value="Flavoproteins"/>
    <property type="match status" value="1"/>
</dbReference>
<name>A0A4S4FII0_9MICO</name>
<evidence type="ECO:0000313" key="3">
    <source>
        <dbReference type="Proteomes" id="UP000309133"/>
    </source>
</evidence>
<dbReference type="InterPro" id="IPR005025">
    <property type="entry name" value="FMN_Rdtase-like_dom"/>
</dbReference>
<protein>
    <submittedName>
        <fullName evidence="2">NAD(P)H-dependent oxidoreductase</fullName>
    </submittedName>
</protein>
<feature type="domain" description="NADPH-dependent FMN reductase-like" evidence="1">
    <location>
        <begin position="2"/>
        <end position="137"/>
    </location>
</feature>
<reference evidence="2 3" key="1">
    <citation type="submission" date="2019-04" db="EMBL/GenBank/DDBJ databases">
        <authorList>
            <person name="Jiang L."/>
        </authorList>
    </citation>
    <scope>NUCLEOTIDE SEQUENCE [LARGE SCALE GENOMIC DNA]</scope>
    <source>
        <strain evidence="2 3">YIM 131853</strain>
    </source>
</reference>
<dbReference type="InterPro" id="IPR050712">
    <property type="entry name" value="NAD(P)H-dep_reductase"/>
</dbReference>
<dbReference type="Proteomes" id="UP000309133">
    <property type="component" value="Unassembled WGS sequence"/>
</dbReference>
<dbReference type="GO" id="GO:0005829">
    <property type="term" value="C:cytosol"/>
    <property type="evidence" value="ECO:0007669"/>
    <property type="project" value="TreeGrafter"/>
</dbReference>
<dbReference type="PANTHER" id="PTHR30543">
    <property type="entry name" value="CHROMATE REDUCTASE"/>
    <property type="match status" value="1"/>
</dbReference>
<evidence type="ECO:0000259" key="1">
    <source>
        <dbReference type="Pfam" id="PF03358"/>
    </source>
</evidence>
<dbReference type="EMBL" id="SSSM01000005">
    <property type="protein sequence ID" value="THG30153.1"/>
    <property type="molecule type" value="Genomic_DNA"/>
</dbReference>
<gene>
    <name evidence="2" type="ORF">E6C64_16115</name>
</gene>
<dbReference type="GO" id="GO:0016491">
    <property type="term" value="F:oxidoreductase activity"/>
    <property type="evidence" value="ECO:0007669"/>
    <property type="project" value="InterPro"/>
</dbReference>
<proteinExistence type="predicted"/>
<keyword evidence="3" id="KW-1185">Reference proteome</keyword>
<comment type="caution">
    <text evidence="2">The sequence shown here is derived from an EMBL/GenBank/DDBJ whole genome shotgun (WGS) entry which is preliminary data.</text>
</comment>
<dbReference type="AlphaFoldDB" id="A0A4S4FII0"/>